<dbReference type="EMBL" id="LNIX01000016">
    <property type="protein sequence ID" value="OXA46018.1"/>
    <property type="molecule type" value="Genomic_DNA"/>
</dbReference>
<protein>
    <submittedName>
        <fullName evidence="2">Putative thiosulfate sulfurtransferase, mitochondrial</fullName>
    </submittedName>
</protein>
<dbReference type="OMA" id="KTFNTIC"/>
<dbReference type="GO" id="GO:0016740">
    <property type="term" value="F:transferase activity"/>
    <property type="evidence" value="ECO:0007669"/>
    <property type="project" value="UniProtKB-KW"/>
</dbReference>
<keyword evidence="3" id="KW-1185">Reference proteome</keyword>
<dbReference type="STRING" id="158441.A0A226DLY6"/>
<gene>
    <name evidence="2" type="ORF">Fcan01_19364</name>
</gene>
<dbReference type="AlphaFoldDB" id="A0A226DLY6"/>
<accession>A0A226DLY6</accession>
<dbReference type="PROSITE" id="PS50206">
    <property type="entry name" value="RHODANESE_3"/>
    <property type="match status" value="1"/>
</dbReference>
<sequence>MSGDGEESGETSGPIIQDIEFEDLKKGLIDDGTLKLVDVRDPQELETQGKIPKSINIPLPEIPDAFRNLSNEEFSSKYGFSKNDDNLVFSCRSGRRAEAAINHVFGGDPSISKFRLYRGSFMDWEAKGGPIEKP</sequence>
<reference evidence="2 3" key="1">
    <citation type="submission" date="2015-12" db="EMBL/GenBank/DDBJ databases">
        <title>The genome of Folsomia candida.</title>
        <authorList>
            <person name="Faddeeva A."/>
            <person name="Derks M.F."/>
            <person name="Anvar Y."/>
            <person name="Smit S."/>
            <person name="Van Straalen N."/>
            <person name="Roelofs D."/>
        </authorList>
    </citation>
    <scope>NUCLEOTIDE SEQUENCE [LARGE SCALE GENOMIC DNA]</scope>
    <source>
        <strain evidence="2 3">VU population</strain>
        <tissue evidence="2">Whole body</tissue>
    </source>
</reference>
<dbReference type="Proteomes" id="UP000198287">
    <property type="component" value="Unassembled WGS sequence"/>
</dbReference>
<feature type="domain" description="Rhodanese" evidence="1">
    <location>
        <begin position="30"/>
        <end position="133"/>
    </location>
</feature>
<dbReference type="Gene3D" id="3.40.250.10">
    <property type="entry name" value="Rhodanese-like domain"/>
    <property type="match status" value="1"/>
</dbReference>
<dbReference type="SMART" id="SM00450">
    <property type="entry name" value="RHOD"/>
    <property type="match status" value="1"/>
</dbReference>
<keyword evidence="2" id="KW-0808">Transferase</keyword>
<dbReference type="Pfam" id="PF00581">
    <property type="entry name" value="Rhodanese"/>
    <property type="match status" value="1"/>
</dbReference>
<dbReference type="InterPro" id="IPR001763">
    <property type="entry name" value="Rhodanese-like_dom"/>
</dbReference>
<proteinExistence type="predicted"/>
<evidence type="ECO:0000259" key="1">
    <source>
        <dbReference type="PROSITE" id="PS50206"/>
    </source>
</evidence>
<evidence type="ECO:0000313" key="3">
    <source>
        <dbReference type="Proteomes" id="UP000198287"/>
    </source>
</evidence>
<name>A0A226DLY6_FOLCA</name>
<dbReference type="OrthoDB" id="566238at2759"/>
<organism evidence="2 3">
    <name type="scientific">Folsomia candida</name>
    <name type="common">Springtail</name>
    <dbReference type="NCBI Taxonomy" id="158441"/>
    <lineage>
        <taxon>Eukaryota</taxon>
        <taxon>Metazoa</taxon>
        <taxon>Ecdysozoa</taxon>
        <taxon>Arthropoda</taxon>
        <taxon>Hexapoda</taxon>
        <taxon>Collembola</taxon>
        <taxon>Entomobryomorpha</taxon>
        <taxon>Isotomoidea</taxon>
        <taxon>Isotomidae</taxon>
        <taxon>Proisotominae</taxon>
        <taxon>Folsomia</taxon>
    </lineage>
</organism>
<dbReference type="PANTHER" id="PTHR44086:SF10">
    <property type="entry name" value="THIOSULFATE SULFURTRANSFERASE_RHODANESE-LIKE DOMAIN-CONTAINING PROTEIN 3"/>
    <property type="match status" value="1"/>
</dbReference>
<dbReference type="PANTHER" id="PTHR44086">
    <property type="entry name" value="THIOSULFATE SULFURTRANSFERASE RDL2, MITOCHONDRIAL-RELATED"/>
    <property type="match status" value="1"/>
</dbReference>
<dbReference type="SUPFAM" id="SSF52821">
    <property type="entry name" value="Rhodanese/Cell cycle control phosphatase"/>
    <property type="match status" value="1"/>
</dbReference>
<evidence type="ECO:0000313" key="2">
    <source>
        <dbReference type="EMBL" id="OXA46018.1"/>
    </source>
</evidence>
<dbReference type="InterPro" id="IPR036873">
    <property type="entry name" value="Rhodanese-like_dom_sf"/>
</dbReference>
<comment type="caution">
    <text evidence="2">The sequence shown here is derived from an EMBL/GenBank/DDBJ whole genome shotgun (WGS) entry which is preliminary data.</text>
</comment>